<gene>
    <name evidence="10" type="ORF">METZ01_LOCUS19948</name>
</gene>
<evidence type="ECO:0000256" key="1">
    <source>
        <dbReference type="ARBA" id="ARBA00004651"/>
    </source>
</evidence>
<proteinExistence type="inferred from homology"/>
<evidence type="ECO:0008006" key="11">
    <source>
        <dbReference type="Google" id="ProtNLM"/>
    </source>
</evidence>
<reference evidence="10" key="1">
    <citation type="submission" date="2018-05" db="EMBL/GenBank/DDBJ databases">
        <authorList>
            <person name="Lanie J.A."/>
            <person name="Ng W.-L."/>
            <person name="Kazmierczak K.M."/>
            <person name="Andrzejewski T.M."/>
            <person name="Davidsen T.M."/>
            <person name="Wayne K.J."/>
            <person name="Tettelin H."/>
            <person name="Glass J.I."/>
            <person name="Rusch D."/>
            <person name="Podicherti R."/>
            <person name="Tsui H.-C.T."/>
            <person name="Winkler M.E."/>
        </authorList>
    </citation>
    <scope>NUCLEOTIDE SEQUENCE</scope>
</reference>
<name>A0A381PKH3_9ZZZZ</name>
<evidence type="ECO:0000256" key="6">
    <source>
        <dbReference type="ARBA" id="ARBA00038076"/>
    </source>
</evidence>
<dbReference type="EMBL" id="UINC01001003">
    <property type="protein sequence ID" value="SUZ67094.1"/>
    <property type="molecule type" value="Genomic_DNA"/>
</dbReference>
<evidence type="ECO:0000256" key="2">
    <source>
        <dbReference type="ARBA" id="ARBA00022475"/>
    </source>
</evidence>
<feature type="transmembrane region" description="Helical" evidence="7">
    <location>
        <begin position="324"/>
        <end position="342"/>
    </location>
</feature>
<feature type="transmembrane region" description="Helical" evidence="7">
    <location>
        <begin position="275"/>
        <end position="304"/>
    </location>
</feature>
<evidence type="ECO:0000256" key="4">
    <source>
        <dbReference type="ARBA" id="ARBA00022989"/>
    </source>
</evidence>
<dbReference type="GO" id="GO:0022857">
    <property type="term" value="F:transmembrane transporter activity"/>
    <property type="evidence" value="ECO:0007669"/>
    <property type="project" value="TreeGrafter"/>
</dbReference>
<evidence type="ECO:0000256" key="5">
    <source>
        <dbReference type="ARBA" id="ARBA00023136"/>
    </source>
</evidence>
<comment type="similarity">
    <text evidence="6">Belongs to the ABC-4 integral membrane protein family.</text>
</comment>
<feature type="transmembrane region" description="Helical" evidence="7">
    <location>
        <begin position="225"/>
        <end position="254"/>
    </location>
</feature>
<accession>A0A381PKH3</accession>
<evidence type="ECO:0000259" key="8">
    <source>
        <dbReference type="Pfam" id="PF02687"/>
    </source>
</evidence>
<dbReference type="InterPro" id="IPR025857">
    <property type="entry name" value="MacB_PCD"/>
</dbReference>
<dbReference type="PANTHER" id="PTHR30572">
    <property type="entry name" value="MEMBRANE COMPONENT OF TRANSPORTER-RELATED"/>
    <property type="match status" value="1"/>
</dbReference>
<dbReference type="PANTHER" id="PTHR30572:SF4">
    <property type="entry name" value="ABC TRANSPORTER PERMEASE YTRF"/>
    <property type="match status" value="1"/>
</dbReference>
<dbReference type="Pfam" id="PF02687">
    <property type="entry name" value="FtsX"/>
    <property type="match status" value="1"/>
</dbReference>
<evidence type="ECO:0000256" key="7">
    <source>
        <dbReference type="SAM" id="Phobius"/>
    </source>
</evidence>
<organism evidence="10">
    <name type="scientific">marine metagenome</name>
    <dbReference type="NCBI Taxonomy" id="408172"/>
    <lineage>
        <taxon>unclassified sequences</taxon>
        <taxon>metagenomes</taxon>
        <taxon>ecological metagenomes</taxon>
    </lineage>
</organism>
<sequence length="359" mass="40323">MDYYGNDKIYVSTWPWSFDFDWWKYRNRPKIEEDYLDYINQSSQYVTDVSIKKSTWIRSSYQNKASWLQVNGVYPSYGEMLSGTEVTNGRFFSENEWILQRRVVIVGGTVRDGFFDGEDPIGKKIKIGSVTFEVIGELKKQGMGMVPGGTIDNLVIMPSSTFKRILTRWGFDELILKTEPENLYKAKEEVGMIMRVARKLRPDQEDDFAVNSADAYQSQFDSIKIAIAGMAFMVTGISLVVSAIGIMNVMFVSVRERTKEIGLRKAMGATNNDILVQFLSEAVIISIIGGTIGIGLVKLVTVVLSSSLATTNGINFPIDFDLLLIFYTFIICLFIGVTSGILPARTAANLHPIDALRHE</sequence>
<dbReference type="Pfam" id="PF12704">
    <property type="entry name" value="MacB_PCD"/>
    <property type="match status" value="1"/>
</dbReference>
<dbReference type="InterPro" id="IPR003838">
    <property type="entry name" value="ABC3_permease_C"/>
</dbReference>
<feature type="domain" description="MacB-like periplasmic core" evidence="9">
    <location>
        <begin position="21"/>
        <end position="181"/>
    </location>
</feature>
<keyword evidence="3 7" id="KW-0812">Transmembrane</keyword>
<dbReference type="GO" id="GO:0005886">
    <property type="term" value="C:plasma membrane"/>
    <property type="evidence" value="ECO:0007669"/>
    <property type="project" value="UniProtKB-SubCell"/>
</dbReference>
<keyword evidence="2" id="KW-1003">Cell membrane</keyword>
<comment type="subcellular location">
    <subcellularLocation>
        <location evidence="1">Cell membrane</location>
        <topology evidence="1">Multi-pass membrane protein</topology>
    </subcellularLocation>
</comment>
<dbReference type="AlphaFoldDB" id="A0A381PKH3"/>
<evidence type="ECO:0000259" key="9">
    <source>
        <dbReference type="Pfam" id="PF12704"/>
    </source>
</evidence>
<feature type="domain" description="ABC3 transporter permease C-terminal" evidence="8">
    <location>
        <begin position="233"/>
        <end position="352"/>
    </location>
</feature>
<protein>
    <recommendedName>
        <fullName evidence="11">ABC3 transporter permease protein domain-containing protein</fullName>
    </recommendedName>
</protein>
<dbReference type="InterPro" id="IPR050250">
    <property type="entry name" value="Macrolide_Exporter_MacB"/>
</dbReference>
<keyword evidence="4 7" id="KW-1133">Transmembrane helix</keyword>
<keyword evidence="5 7" id="KW-0472">Membrane</keyword>
<evidence type="ECO:0000313" key="10">
    <source>
        <dbReference type="EMBL" id="SUZ67094.1"/>
    </source>
</evidence>
<evidence type="ECO:0000256" key="3">
    <source>
        <dbReference type="ARBA" id="ARBA00022692"/>
    </source>
</evidence>